<accession>A0A9D4Z4E4</accession>
<feature type="region of interest" description="Disordered" evidence="1">
    <location>
        <begin position="179"/>
        <end position="207"/>
    </location>
</feature>
<dbReference type="Proteomes" id="UP000886520">
    <property type="component" value="Chromosome 23"/>
</dbReference>
<feature type="compositionally biased region" description="Basic and acidic residues" evidence="1">
    <location>
        <begin position="101"/>
        <end position="110"/>
    </location>
</feature>
<evidence type="ECO:0000313" key="2">
    <source>
        <dbReference type="EMBL" id="KAI5060864.1"/>
    </source>
</evidence>
<reference evidence="2" key="1">
    <citation type="submission" date="2021-01" db="EMBL/GenBank/DDBJ databases">
        <title>Adiantum capillus-veneris genome.</title>
        <authorList>
            <person name="Fang Y."/>
            <person name="Liao Q."/>
        </authorList>
    </citation>
    <scope>NUCLEOTIDE SEQUENCE</scope>
    <source>
        <strain evidence="2">H3</strain>
        <tissue evidence="2">Leaf</tissue>
    </source>
</reference>
<dbReference type="Gene3D" id="3.30.300.10">
    <property type="match status" value="1"/>
</dbReference>
<evidence type="ECO:0000313" key="3">
    <source>
        <dbReference type="Proteomes" id="UP000886520"/>
    </source>
</evidence>
<comment type="caution">
    <text evidence="2">The sequence shown here is derived from an EMBL/GenBank/DDBJ whole genome shotgun (WGS) entry which is preliminary data.</text>
</comment>
<feature type="region of interest" description="Disordered" evidence="1">
    <location>
        <begin position="90"/>
        <end position="133"/>
    </location>
</feature>
<proteinExistence type="predicted"/>
<protein>
    <submittedName>
        <fullName evidence="2">Uncharacterized protein</fullName>
    </submittedName>
</protein>
<name>A0A9D4Z4E4_ADICA</name>
<dbReference type="AlphaFoldDB" id="A0A9D4Z4E4"/>
<feature type="compositionally biased region" description="Basic and acidic residues" evidence="1">
    <location>
        <begin position="197"/>
        <end position="207"/>
    </location>
</feature>
<dbReference type="EMBL" id="JABFUD020000023">
    <property type="protein sequence ID" value="KAI5060864.1"/>
    <property type="molecule type" value="Genomic_DNA"/>
</dbReference>
<keyword evidence="3" id="KW-1185">Reference proteome</keyword>
<gene>
    <name evidence="2" type="ORF">GOP47_0023369</name>
</gene>
<sequence>MPLSHVLATKLGARLTEVRKNGTCSWLRPVRLRSLLSTRMEVALQRAAMNCRGPQAGSQGAADKQGAIAKVRGERRCLRKAITEARVARTAVGPRGAAGGHHQEHKERSASHWRAKRRPLGIGNRAARPATRREAAKVLREQGLKPAYKIEGWVYKRPASKGAEGCCCRLKSKRAWAADEQEVSSGPCTEGGIHAIEPSDGRSADYS</sequence>
<organism evidence="2 3">
    <name type="scientific">Adiantum capillus-veneris</name>
    <name type="common">Maidenhair fern</name>
    <dbReference type="NCBI Taxonomy" id="13818"/>
    <lineage>
        <taxon>Eukaryota</taxon>
        <taxon>Viridiplantae</taxon>
        <taxon>Streptophyta</taxon>
        <taxon>Embryophyta</taxon>
        <taxon>Tracheophyta</taxon>
        <taxon>Polypodiopsida</taxon>
        <taxon>Polypodiidae</taxon>
        <taxon>Polypodiales</taxon>
        <taxon>Pteridineae</taxon>
        <taxon>Pteridaceae</taxon>
        <taxon>Vittarioideae</taxon>
        <taxon>Adiantum</taxon>
    </lineage>
</organism>
<evidence type="ECO:0000256" key="1">
    <source>
        <dbReference type="SAM" id="MobiDB-lite"/>
    </source>
</evidence>